<sequence length="229" mass="24856">MTTKAPRRCRVCALAITQGIAALIGPAALAQEACTTYTVKDGDTLGAIAQTAYGSFDYQNIFNAIRDALGANPNSVEPGTLLKLPCRDGRISTDVEFGAVIAEQEAIAIDKANNSEYHPPIRLVTANDWAPFTDEGIKGNGMLVRLTTSALNRGGNDRAYTIDFIDDWNAHLDTLLPSGSFAVSIAWDFPICQIVDSMSDFAKTRCREFNPTVPIYEMVYGYYTLPDSA</sequence>
<dbReference type="InterPro" id="IPR036779">
    <property type="entry name" value="LysM_dom_sf"/>
</dbReference>
<accession>A0ABT2ZRQ7</accession>
<evidence type="ECO:0000256" key="1">
    <source>
        <dbReference type="SAM" id="SignalP"/>
    </source>
</evidence>
<evidence type="ECO:0000259" key="2">
    <source>
        <dbReference type="PROSITE" id="PS51782"/>
    </source>
</evidence>
<dbReference type="RefSeq" id="WP_263740826.1">
    <property type="nucleotide sequence ID" value="NZ_JAOWKZ010000003.1"/>
</dbReference>
<feature type="chain" id="PRO_5045524719" description="LysM domain-containing protein" evidence="1">
    <location>
        <begin position="31"/>
        <end position="229"/>
    </location>
</feature>
<dbReference type="Proteomes" id="UP001652564">
    <property type="component" value="Unassembled WGS sequence"/>
</dbReference>
<organism evidence="3 4">
    <name type="scientific">Albidovulum litorale</name>
    <dbReference type="NCBI Taxonomy" id="2984134"/>
    <lineage>
        <taxon>Bacteria</taxon>
        <taxon>Pseudomonadati</taxon>
        <taxon>Pseudomonadota</taxon>
        <taxon>Alphaproteobacteria</taxon>
        <taxon>Rhodobacterales</taxon>
        <taxon>Paracoccaceae</taxon>
        <taxon>Albidovulum</taxon>
    </lineage>
</organism>
<feature type="domain" description="LysM" evidence="2">
    <location>
        <begin position="35"/>
        <end position="84"/>
    </location>
</feature>
<protein>
    <recommendedName>
        <fullName evidence="2">LysM domain-containing protein</fullName>
    </recommendedName>
</protein>
<dbReference type="Gene3D" id="3.10.350.10">
    <property type="entry name" value="LysM domain"/>
    <property type="match status" value="1"/>
</dbReference>
<keyword evidence="4" id="KW-1185">Reference proteome</keyword>
<feature type="signal peptide" evidence="1">
    <location>
        <begin position="1"/>
        <end position="30"/>
    </location>
</feature>
<dbReference type="InterPro" id="IPR018392">
    <property type="entry name" value="LysM"/>
</dbReference>
<proteinExistence type="predicted"/>
<gene>
    <name evidence="3" type="ORF">OEZ71_15085</name>
</gene>
<dbReference type="EMBL" id="JAOWKZ010000003">
    <property type="protein sequence ID" value="MCV2873625.1"/>
    <property type="molecule type" value="Genomic_DNA"/>
</dbReference>
<keyword evidence="1" id="KW-0732">Signal</keyword>
<name>A0ABT2ZRQ7_9RHOB</name>
<evidence type="ECO:0000313" key="3">
    <source>
        <dbReference type="EMBL" id="MCV2873625.1"/>
    </source>
</evidence>
<evidence type="ECO:0000313" key="4">
    <source>
        <dbReference type="Proteomes" id="UP001652564"/>
    </source>
</evidence>
<dbReference type="CDD" id="cd00118">
    <property type="entry name" value="LysM"/>
    <property type="match status" value="1"/>
</dbReference>
<reference evidence="3 4" key="1">
    <citation type="submission" date="2022-10" db="EMBL/GenBank/DDBJ databases">
        <title>Defluviimonas sp. nov., isolated from ocean surface sediments.</title>
        <authorList>
            <person name="He W."/>
            <person name="Wang L."/>
            <person name="Zhang D.-F."/>
        </authorList>
    </citation>
    <scope>NUCLEOTIDE SEQUENCE [LARGE SCALE GENOMIC DNA]</scope>
    <source>
        <strain evidence="3 4">WL0050</strain>
    </source>
</reference>
<comment type="caution">
    <text evidence="3">The sequence shown here is derived from an EMBL/GenBank/DDBJ whole genome shotgun (WGS) entry which is preliminary data.</text>
</comment>
<dbReference type="SMART" id="SM00257">
    <property type="entry name" value="LysM"/>
    <property type="match status" value="1"/>
</dbReference>
<dbReference type="PROSITE" id="PS51782">
    <property type="entry name" value="LYSM"/>
    <property type="match status" value="1"/>
</dbReference>